<reference evidence="3" key="1">
    <citation type="journal article" date="2021" name="Syst. Appl. Microbiol.">
        <title>Roseomonas hellenica sp. nov., isolated from roots of wild-growing Alkanna tinctoria.</title>
        <authorList>
            <person name="Rat A."/>
            <person name="Naranjo H.D."/>
            <person name="Lebbe L."/>
            <person name="Cnockaert M."/>
            <person name="Krigas N."/>
            <person name="Grigoriadou K."/>
            <person name="Maloupa E."/>
            <person name="Willems A."/>
        </authorList>
    </citation>
    <scope>NUCLEOTIDE SEQUENCE [LARGE SCALE GENOMIC DNA]</scope>
    <source>
        <strain evidence="3">LMG 31523</strain>
    </source>
</reference>
<keyword evidence="3" id="KW-1185">Reference proteome</keyword>
<feature type="domain" description="PRC-barrel" evidence="1">
    <location>
        <begin position="25"/>
        <end position="99"/>
    </location>
</feature>
<evidence type="ECO:0000313" key="3">
    <source>
        <dbReference type="Proteomes" id="UP001196870"/>
    </source>
</evidence>
<dbReference type="EMBL" id="JAAGBB010000034">
    <property type="protein sequence ID" value="MBR0667392.1"/>
    <property type="molecule type" value="Genomic_DNA"/>
</dbReference>
<dbReference type="SUPFAM" id="SSF50346">
    <property type="entry name" value="PRC-barrel domain"/>
    <property type="match status" value="1"/>
</dbReference>
<protein>
    <submittedName>
        <fullName evidence="2">PRC-barrel domain containing protein</fullName>
    </submittedName>
</protein>
<comment type="caution">
    <text evidence="2">The sequence shown here is derived from an EMBL/GenBank/DDBJ whole genome shotgun (WGS) entry which is preliminary data.</text>
</comment>
<dbReference type="Pfam" id="PF05239">
    <property type="entry name" value="PRC"/>
    <property type="match status" value="1"/>
</dbReference>
<gene>
    <name evidence="2" type="ORF">GXW71_23755</name>
</gene>
<sequence length="138" mass="15168">MARTRPTHTLTESAARDETAALIASDKVEGTAVYDPRGNRLGSIHTVMIRKVEGEVAYAVLSFGGLLGIGTEYYPLPWSQLHFDTELDGYVISITAEQLEGAPRYEGRSVSDWSRADANWANKVDDYYGLPRGTSTLI</sequence>
<dbReference type="InterPro" id="IPR011033">
    <property type="entry name" value="PRC_barrel-like_sf"/>
</dbReference>
<dbReference type="PANTHER" id="PTHR36505:SF1">
    <property type="entry name" value="BLR1072 PROTEIN"/>
    <property type="match status" value="1"/>
</dbReference>
<evidence type="ECO:0000259" key="1">
    <source>
        <dbReference type="Pfam" id="PF05239"/>
    </source>
</evidence>
<dbReference type="Gene3D" id="2.30.30.240">
    <property type="entry name" value="PRC-barrel domain"/>
    <property type="match status" value="1"/>
</dbReference>
<evidence type="ECO:0000313" key="2">
    <source>
        <dbReference type="EMBL" id="MBR0667392.1"/>
    </source>
</evidence>
<proteinExistence type="predicted"/>
<name>A0ABS5F4B6_9PROT</name>
<dbReference type="PANTHER" id="PTHR36505">
    <property type="entry name" value="BLR1072 PROTEIN"/>
    <property type="match status" value="1"/>
</dbReference>
<dbReference type="InterPro" id="IPR027275">
    <property type="entry name" value="PRC-brl_dom"/>
</dbReference>
<organism evidence="2 3">
    <name type="scientific">Plastoroseomonas hellenica</name>
    <dbReference type="NCBI Taxonomy" id="2687306"/>
    <lineage>
        <taxon>Bacteria</taxon>
        <taxon>Pseudomonadati</taxon>
        <taxon>Pseudomonadota</taxon>
        <taxon>Alphaproteobacteria</taxon>
        <taxon>Acetobacterales</taxon>
        <taxon>Acetobacteraceae</taxon>
        <taxon>Plastoroseomonas</taxon>
    </lineage>
</organism>
<dbReference type="RefSeq" id="WP_211855171.1">
    <property type="nucleotide sequence ID" value="NZ_JAAGBB010000034.1"/>
</dbReference>
<dbReference type="Proteomes" id="UP001196870">
    <property type="component" value="Unassembled WGS sequence"/>
</dbReference>
<accession>A0ABS5F4B6</accession>